<feature type="transmembrane region" description="Helical" evidence="1">
    <location>
        <begin position="15"/>
        <end position="41"/>
    </location>
</feature>
<accession>F4QRN7</accession>
<proteinExistence type="predicted"/>
<sequence length="118" mass="12943">MGSEVFDLIMAATRWQAWITAVISVKITMVFTLLIGLRLLFEPDRTKARRLGWMALGLGVFGAAYQGLNTWLGTLGTPGPAVPLYPFIFATAWATVLGIIVWLVSRLGRKPLDAASMF</sequence>
<evidence type="ECO:0000256" key="1">
    <source>
        <dbReference type="SAM" id="Phobius"/>
    </source>
</evidence>
<evidence type="ECO:0000313" key="3">
    <source>
        <dbReference type="Proteomes" id="UP000006512"/>
    </source>
</evidence>
<gene>
    <name evidence="2" type="ORF">ABI_31780</name>
</gene>
<keyword evidence="1" id="KW-0472">Membrane</keyword>
<reference evidence="3" key="1">
    <citation type="submission" date="2011-03" db="EMBL/GenBank/DDBJ databases">
        <title>Draft genome sequence of Brevundimonas diminuta.</title>
        <authorList>
            <person name="Brown P.J.B."/>
            <person name="Buechlein A."/>
            <person name="Hemmerich C."/>
            <person name="Brun Y.V."/>
        </authorList>
    </citation>
    <scope>NUCLEOTIDE SEQUENCE [LARGE SCALE GENOMIC DNA]</scope>
    <source>
        <strain evidence="3">C19</strain>
    </source>
</reference>
<evidence type="ECO:0000313" key="2">
    <source>
        <dbReference type="EMBL" id="EGF90163.1"/>
    </source>
</evidence>
<feature type="transmembrane region" description="Helical" evidence="1">
    <location>
        <begin position="84"/>
        <end position="104"/>
    </location>
</feature>
<organism evidence="2 3">
    <name type="scientific">Asticcacaulis biprosthecium C19</name>
    <dbReference type="NCBI Taxonomy" id="715226"/>
    <lineage>
        <taxon>Bacteria</taxon>
        <taxon>Pseudomonadati</taxon>
        <taxon>Pseudomonadota</taxon>
        <taxon>Alphaproteobacteria</taxon>
        <taxon>Caulobacterales</taxon>
        <taxon>Caulobacteraceae</taxon>
        <taxon>Asticcacaulis</taxon>
    </lineage>
</organism>
<keyword evidence="1" id="KW-1133">Transmembrane helix</keyword>
<feature type="transmembrane region" description="Helical" evidence="1">
    <location>
        <begin position="53"/>
        <end position="72"/>
    </location>
</feature>
<dbReference type="HOGENOM" id="CLU_2068255_0_0_5"/>
<dbReference type="AlphaFoldDB" id="F4QRN7"/>
<dbReference type="Proteomes" id="UP000006512">
    <property type="component" value="Unassembled WGS sequence"/>
</dbReference>
<dbReference type="RefSeq" id="WP_006273962.1">
    <property type="nucleotide sequence ID" value="NZ_GL883079.1"/>
</dbReference>
<keyword evidence="3" id="KW-1185">Reference proteome</keyword>
<protein>
    <submittedName>
        <fullName evidence="2">Putative membrane protein</fullName>
    </submittedName>
</protein>
<keyword evidence="1" id="KW-0812">Transmembrane</keyword>
<name>F4QRN7_9CAUL</name>
<dbReference type="EMBL" id="GL883079">
    <property type="protein sequence ID" value="EGF90163.1"/>
    <property type="molecule type" value="Genomic_DNA"/>
</dbReference>